<dbReference type="RefSeq" id="WP_133642629.1">
    <property type="nucleotide sequence ID" value="NZ_SNYI01000001.1"/>
</dbReference>
<dbReference type="Gene3D" id="3.40.50.2000">
    <property type="entry name" value="Glycogen Phosphorylase B"/>
    <property type="match status" value="2"/>
</dbReference>
<organism evidence="3 4">
    <name type="scientific">Zeaxanthinibacter enoshimensis</name>
    <dbReference type="NCBI Taxonomy" id="392009"/>
    <lineage>
        <taxon>Bacteria</taxon>
        <taxon>Pseudomonadati</taxon>
        <taxon>Bacteroidota</taxon>
        <taxon>Flavobacteriia</taxon>
        <taxon>Flavobacteriales</taxon>
        <taxon>Flavobacteriaceae</taxon>
        <taxon>Zeaxanthinibacter</taxon>
    </lineage>
</organism>
<dbReference type="InterPro" id="IPR047691">
    <property type="entry name" value="PelF-like"/>
</dbReference>
<proteinExistence type="predicted"/>
<evidence type="ECO:0000259" key="1">
    <source>
        <dbReference type="Pfam" id="PF00534"/>
    </source>
</evidence>
<evidence type="ECO:0000259" key="2">
    <source>
        <dbReference type="Pfam" id="PF11997"/>
    </source>
</evidence>
<dbReference type="Proteomes" id="UP000295468">
    <property type="component" value="Unassembled WGS sequence"/>
</dbReference>
<dbReference type="PANTHER" id="PTHR45947">
    <property type="entry name" value="SULFOQUINOVOSYL TRANSFERASE SQD2"/>
    <property type="match status" value="1"/>
</dbReference>
<gene>
    <name evidence="3" type="ORF">CLV82_0413</name>
</gene>
<dbReference type="InterPro" id="IPR001296">
    <property type="entry name" value="Glyco_trans_1"/>
</dbReference>
<keyword evidence="4" id="KW-1185">Reference proteome</keyword>
<dbReference type="OrthoDB" id="1522162at2"/>
<dbReference type="NCBIfam" id="NF038011">
    <property type="entry name" value="PelF"/>
    <property type="match status" value="1"/>
</dbReference>
<dbReference type="Pfam" id="PF00534">
    <property type="entry name" value="Glycos_transf_1"/>
    <property type="match status" value="1"/>
</dbReference>
<accession>A0A4R6TNC0</accession>
<comment type="caution">
    <text evidence="3">The sequence shown here is derived from an EMBL/GenBank/DDBJ whole genome shotgun (WGS) entry which is preliminary data.</text>
</comment>
<evidence type="ECO:0000313" key="3">
    <source>
        <dbReference type="EMBL" id="TDQ32580.1"/>
    </source>
</evidence>
<dbReference type="EMBL" id="SNYI01000001">
    <property type="protein sequence ID" value="TDQ32580.1"/>
    <property type="molecule type" value="Genomic_DNA"/>
</dbReference>
<reference evidence="3 4" key="1">
    <citation type="submission" date="2019-03" db="EMBL/GenBank/DDBJ databases">
        <title>Genomic Encyclopedia of Archaeal and Bacterial Type Strains, Phase II (KMG-II): from individual species to whole genera.</title>
        <authorList>
            <person name="Goeker M."/>
        </authorList>
    </citation>
    <scope>NUCLEOTIDE SEQUENCE [LARGE SCALE GENOMIC DNA]</scope>
    <source>
        <strain evidence="3 4">DSM 18435</strain>
    </source>
</reference>
<feature type="domain" description="Glycosyl transferase family 1" evidence="1">
    <location>
        <begin position="305"/>
        <end position="468"/>
    </location>
</feature>
<dbReference type="AlphaFoldDB" id="A0A4R6TNC0"/>
<dbReference type="GO" id="GO:0016757">
    <property type="term" value="F:glycosyltransferase activity"/>
    <property type="evidence" value="ECO:0007669"/>
    <property type="project" value="InterPro"/>
</dbReference>
<dbReference type="PANTHER" id="PTHR45947:SF3">
    <property type="entry name" value="SULFOQUINOVOSYL TRANSFERASE SQD2"/>
    <property type="match status" value="1"/>
</dbReference>
<evidence type="ECO:0000313" key="4">
    <source>
        <dbReference type="Proteomes" id="UP000295468"/>
    </source>
</evidence>
<dbReference type="InterPro" id="IPR050194">
    <property type="entry name" value="Glycosyltransferase_grp1"/>
</dbReference>
<dbReference type="SUPFAM" id="SSF53756">
    <property type="entry name" value="UDP-Glycosyltransferase/glycogen phosphorylase"/>
    <property type="match status" value="1"/>
</dbReference>
<sequence>MKRPISILLITEGTYPFHAGGVSTWAHQLCEKVKHAEFSVYSINAGVEGLQGFQLSGKVKELVQLPMWAPDEPGDCMTFQGSYSQRIVRKEATGEGAVSAGFIPSFKNFLKAVLVGHQDQELLDQYLYGMWSYFREFDYKDTMTSRAVWECYKETVSVALPEEESQMITLEDLTTGMRWLYRFMMPISLEPPKVDIAHMTIAGIALFPALSLKYRYNTPLVLTEHGVYIRERLISLGNSNFSPFLKKLLINLSETLTRLVYHHADIITTVSKFNIRWERYYGAHPDKIRIIYNGVDTGIFKPRPKPPHLQQVPTVVAAARIFELKDIKTMIKVCYEVRKKIPEVHFLVYGNKDAVPQYTLECESLVQKLGVEDNFSLKGFHPSPEAIYCEGDISILTSISEGFPYTVLESMSCGVPVVATDVGGVSEALDLDSGFLCKPRDHIALADRVIRLLENKELRRSMGINGRNQVLKKFTIDHFTQAFECAYLSMTENKYTQAIPGSKEMVARYGKKGT</sequence>
<feature type="domain" description="DUF3492" evidence="2">
    <location>
        <begin position="6"/>
        <end position="286"/>
    </location>
</feature>
<protein>
    <submittedName>
        <fullName evidence="3">Glycosyltransferase involved in cell wall biosynthesis</fullName>
    </submittedName>
</protein>
<name>A0A4R6TNC0_9FLAO</name>
<dbReference type="Pfam" id="PF11997">
    <property type="entry name" value="DUF3492"/>
    <property type="match status" value="1"/>
</dbReference>
<keyword evidence="3" id="KW-0808">Transferase</keyword>
<dbReference type="InterPro" id="IPR022622">
    <property type="entry name" value="DUF3492"/>
</dbReference>